<dbReference type="Proteomes" id="UP000026961">
    <property type="component" value="Chromosome 2"/>
</dbReference>
<keyword evidence="2" id="KW-1185">Reference proteome</keyword>
<evidence type="ECO:0000313" key="2">
    <source>
        <dbReference type="Proteomes" id="UP000026961"/>
    </source>
</evidence>
<dbReference type="EnsemblPlants" id="OGLUM02G15130.1">
    <property type="protein sequence ID" value="OGLUM02G15130.1"/>
    <property type="gene ID" value="OGLUM02G15130"/>
</dbReference>
<dbReference type="Gramene" id="OGLUM02G15130.1">
    <property type="protein sequence ID" value="OGLUM02G15130.1"/>
    <property type="gene ID" value="OGLUM02G15130"/>
</dbReference>
<proteinExistence type="predicted"/>
<dbReference type="HOGENOM" id="CLU_2137380_0_0_1"/>
<reference evidence="1" key="1">
    <citation type="submission" date="2015-04" db="UniProtKB">
        <authorList>
            <consortium name="EnsemblPlants"/>
        </authorList>
    </citation>
    <scope>IDENTIFICATION</scope>
</reference>
<accession>A0A0D9YRN0</accession>
<name>A0A0D9YRN0_9ORYZ</name>
<protein>
    <submittedName>
        <fullName evidence="1">Uncharacterized protein</fullName>
    </submittedName>
</protein>
<sequence>MENVTVFLLPSTTLGIPAMASANPSSASVAEFPESSIKLSSCFSLDFPLYWAGLILGSISLRQGPAQQEQGCDPLQANAAPLPPRRRKAQLAKPLYNADTHTGASLSTGCSED</sequence>
<organism evidence="1">
    <name type="scientific">Oryza glumipatula</name>
    <dbReference type="NCBI Taxonomy" id="40148"/>
    <lineage>
        <taxon>Eukaryota</taxon>
        <taxon>Viridiplantae</taxon>
        <taxon>Streptophyta</taxon>
        <taxon>Embryophyta</taxon>
        <taxon>Tracheophyta</taxon>
        <taxon>Spermatophyta</taxon>
        <taxon>Magnoliopsida</taxon>
        <taxon>Liliopsida</taxon>
        <taxon>Poales</taxon>
        <taxon>Poaceae</taxon>
        <taxon>BOP clade</taxon>
        <taxon>Oryzoideae</taxon>
        <taxon>Oryzeae</taxon>
        <taxon>Oryzinae</taxon>
        <taxon>Oryza</taxon>
    </lineage>
</organism>
<evidence type="ECO:0000313" key="1">
    <source>
        <dbReference type="EnsemblPlants" id="OGLUM02G15130.1"/>
    </source>
</evidence>
<reference evidence="1" key="2">
    <citation type="submission" date="2018-05" db="EMBL/GenBank/DDBJ databases">
        <title>OgluRS3 (Oryza glumaepatula Reference Sequence Version 3).</title>
        <authorList>
            <person name="Zhang J."/>
            <person name="Kudrna D."/>
            <person name="Lee S."/>
            <person name="Talag J."/>
            <person name="Welchert J."/>
            <person name="Wing R.A."/>
        </authorList>
    </citation>
    <scope>NUCLEOTIDE SEQUENCE [LARGE SCALE GENOMIC DNA]</scope>
</reference>
<dbReference type="AlphaFoldDB" id="A0A0D9YRN0"/>